<keyword evidence="8" id="KW-0539">Nucleus</keyword>
<organism evidence="12 13">
    <name type="scientific">Channa argus</name>
    <name type="common">Northern snakehead</name>
    <name type="synonym">Ophicephalus argus</name>
    <dbReference type="NCBI Taxonomy" id="215402"/>
    <lineage>
        <taxon>Eukaryota</taxon>
        <taxon>Metazoa</taxon>
        <taxon>Chordata</taxon>
        <taxon>Craniata</taxon>
        <taxon>Vertebrata</taxon>
        <taxon>Euteleostomi</taxon>
        <taxon>Actinopterygii</taxon>
        <taxon>Neopterygii</taxon>
        <taxon>Teleostei</taxon>
        <taxon>Neoteleostei</taxon>
        <taxon>Acanthomorphata</taxon>
        <taxon>Anabantaria</taxon>
        <taxon>Anabantiformes</taxon>
        <taxon>Channoidei</taxon>
        <taxon>Channidae</taxon>
        <taxon>Channa</taxon>
    </lineage>
</organism>
<evidence type="ECO:0000256" key="9">
    <source>
        <dbReference type="ARBA" id="ARBA00035304"/>
    </source>
</evidence>
<reference evidence="13" key="2">
    <citation type="submission" date="2019-02" db="EMBL/GenBank/DDBJ databases">
        <title>Opniocepnalus argus Var Kimnra genome.</title>
        <authorList>
            <person name="Zhou C."/>
            <person name="Xiao S."/>
        </authorList>
    </citation>
    <scope>NUCLEOTIDE SEQUENCE [LARGE SCALE GENOMIC DNA]</scope>
</reference>
<feature type="compositionally biased region" description="Basic and acidic residues" evidence="11">
    <location>
        <begin position="94"/>
        <end position="103"/>
    </location>
</feature>
<comment type="subcellular location">
    <subcellularLocation>
        <location evidence="2">Cytoplasm</location>
    </subcellularLocation>
    <subcellularLocation>
        <location evidence="1">Nucleus</location>
    </subcellularLocation>
</comment>
<dbReference type="GO" id="GO:0005737">
    <property type="term" value="C:cytoplasm"/>
    <property type="evidence" value="ECO:0007669"/>
    <property type="project" value="UniProtKB-SubCell"/>
</dbReference>
<keyword evidence="6" id="KW-0747">Spliceosome</keyword>
<evidence type="ECO:0000256" key="3">
    <source>
        <dbReference type="ARBA" id="ARBA00010362"/>
    </source>
</evidence>
<evidence type="ECO:0000256" key="2">
    <source>
        <dbReference type="ARBA" id="ARBA00004496"/>
    </source>
</evidence>
<reference evidence="12 13" key="1">
    <citation type="submission" date="2019-02" db="EMBL/GenBank/DDBJ databases">
        <title>Opniocepnalus argus genome.</title>
        <authorList>
            <person name="Zhou C."/>
            <person name="Xiao S."/>
        </authorList>
    </citation>
    <scope>NUCLEOTIDE SEQUENCE [LARGE SCALE GENOMIC DNA]</scope>
    <source>
        <strain evidence="12">OARG1902GOOAL</strain>
        <tissue evidence="12">Muscle</tissue>
    </source>
</reference>
<feature type="compositionally biased region" description="Polar residues" evidence="11">
    <location>
        <begin position="164"/>
        <end position="182"/>
    </location>
</feature>
<feature type="compositionally biased region" description="Acidic residues" evidence="11">
    <location>
        <begin position="9"/>
        <end position="23"/>
    </location>
</feature>
<evidence type="ECO:0000256" key="5">
    <source>
        <dbReference type="ARBA" id="ARBA00022664"/>
    </source>
</evidence>
<keyword evidence="5" id="KW-0507">mRNA processing</keyword>
<feature type="compositionally biased region" description="Basic and acidic residues" evidence="11">
    <location>
        <begin position="136"/>
        <end position="146"/>
    </location>
</feature>
<feature type="compositionally biased region" description="Basic and acidic residues" evidence="11">
    <location>
        <begin position="225"/>
        <end position="247"/>
    </location>
</feature>
<feature type="compositionally biased region" description="Basic residues" evidence="11">
    <location>
        <begin position="289"/>
        <end position="299"/>
    </location>
</feature>
<comment type="function">
    <text evidence="10">Protein associated with the U5 snRNP, during its maturation and its post-splicing recycling and which is required for spliceosomal tri-snRNP complex assembly in the nucleus. Has a molecular sequestering activity and transiently hinders SNRNP200 binding sites for constitutive splicing factors that intervene later during the assembly of the spliceosome and splicing. Together with its molecular sequestering activity, may also function as a molecular adapter and placeholder, coordinating the assembly of the U5 snRNP and its association with the U4/U6 di-snRNP.</text>
</comment>
<keyword evidence="4" id="KW-0963">Cytoplasm</keyword>
<dbReference type="GO" id="GO:0006397">
    <property type="term" value="P:mRNA processing"/>
    <property type="evidence" value="ECO:0007669"/>
    <property type="project" value="UniProtKB-KW"/>
</dbReference>
<keyword evidence="13" id="KW-1185">Reference proteome</keyword>
<evidence type="ECO:0000256" key="1">
    <source>
        <dbReference type="ARBA" id="ARBA00004123"/>
    </source>
</evidence>
<protein>
    <recommendedName>
        <fullName evidence="9">U5 small nuclear ribonucleoprotein TSSC4</fullName>
    </recommendedName>
</protein>
<evidence type="ECO:0000313" key="13">
    <source>
        <dbReference type="Proteomes" id="UP000503349"/>
    </source>
</evidence>
<feature type="compositionally biased region" description="Acidic residues" evidence="11">
    <location>
        <begin position="32"/>
        <end position="44"/>
    </location>
</feature>
<proteinExistence type="inferred from homology"/>
<keyword evidence="7" id="KW-0508">mRNA splicing</keyword>
<evidence type="ECO:0000313" key="12">
    <source>
        <dbReference type="EMBL" id="KAF3686969.1"/>
    </source>
</evidence>
<gene>
    <name evidence="12" type="ORF">EXN66_Car002641</name>
</gene>
<evidence type="ECO:0000256" key="8">
    <source>
        <dbReference type="ARBA" id="ARBA00023242"/>
    </source>
</evidence>
<feature type="compositionally biased region" description="Polar residues" evidence="11">
    <location>
        <begin position="53"/>
        <end position="63"/>
    </location>
</feature>
<evidence type="ECO:0000256" key="10">
    <source>
        <dbReference type="ARBA" id="ARBA00045970"/>
    </source>
</evidence>
<dbReference type="Proteomes" id="UP000503349">
    <property type="component" value="Chromosome 2"/>
</dbReference>
<evidence type="ECO:0000256" key="4">
    <source>
        <dbReference type="ARBA" id="ARBA00022490"/>
    </source>
</evidence>
<feature type="region of interest" description="Disordered" evidence="11">
    <location>
        <begin position="1"/>
        <end position="70"/>
    </location>
</feature>
<dbReference type="GO" id="GO:0008380">
    <property type="term" value="P:RNA splicing"/>
    <property type="evidence" value="ECO:0007669"/>
    <property type="project" value="UniProtKB-KW"/>
</dbReference>
<dbReference type="EMBL" id="CM015713">
    <property type="protein sequence ID" value="KAF3686969.1"/>
    <property type="molecule type" value="Genomic_DNA"/>
</dbReference>
<sequence length="305" mass="34703">MCDQKNDEDLNELSASDESEPEEQPSRAAFDPELDQDEEDDDDGGGGGGESGVSASFHQTSFSLRGGSSAFSDRSHSIFNCLDNITKVGSSSQKQEHTAHGEFIRPQPPQPSRKTTHPPSTGPTPPKKRGVPDYLVHPEHWTHYSLEDVTESSDQDNRRAAYQFLSSLQQEKQSNSEQSDIQQRMIFCRPTRQPKEQTADQLLPVSEKEKGMHLSHLEEEEGEEGSEREKIGERETERNEEKNKDKDQEEEETRAVGQSEKEKEKRAQREKGEDKEKMEQINPGFYSFRKAKSKIYRKSSKQDDN</sequence>
<accession>A0A6G1P9T5</accession>
<dbReference type="InterPro" id="IPR029338">
    <property type="entry name" value="TSSC4"/>
</dbReference>
<name>A0A6G1P9T5_CHAAH</name>
<dbReference type="Pfam" id="PF15264">
    <property type="entry name" value="TSSC4"/>
    <property type="match status" value="1"/>
</dbReference>
<dbReference type="PANTHER" id="PTHR13445:SF3">
    <property type="entry name" value="U5 SMALL NUCLEAR RIBONUCLEOPROTEIN TSSC4"/>
    <property type="match status" value="1"/>
</dbReference>
<comment type="similarity">
    <text evidence="3">Belongs to the TSSC4 family.</text>
</comment>
<dbReference type="GO" id="GO:0005681">
    <property type="term" value="C:spliceosomal complex"/>
    <property type="evidence" value="ECO:0007669"/>
    <property type="project" value="UniProtKB-KW"/>
</dbReference>
<evidence type="ECO:0000256" key="6">
    <source>
        <dbReference type="ARBA" id="ARBA00022728"/>
    </source>
</evidence>
<evidence type="ECO:0000256" key="7">
    <source>
        <dbReference type="ARBA" id="ARBA00023187"/>
    </source>
</evidence>
<dbReference type="PANTHER" id="PTHR13445">
    <property type="entry name" value="TUMOR SUPPRESSING SUBTRANSFERABLE CANDIDATE 4 TSSC4"/>
    <property type="match status" value="1"/>
</dbReference>
<feature type="region of interest" description="Disordered" evidence="11">
    <location>
        <begin position="89"/>
        <end position="305"/>
    </location>
</feature>
<feature type="compositionally biased region" description="Basic and acidic residues" evidence="11">
    <location>
        <begin position="206"/>
        <end position="217"/>
    </location>
</feature>
<evidence type="ECO:0000256" key="11">
    <source>
        <dbReference type="SAM" id="MobiDB-lite"/>
    </source>
</evidence>
<feature type="compositionally biased region" description="Basic and acidic residues" evidence="11">
    <location>
        <begin position="259"/>
        <end position="279"/>
    </location>
</feature>
<dbReference type="AlphaFoldDB" id="A0A6G1P9T5"/>